<dbReference type="EMBL" id="CAJOBJ010338675">
    <property type="protein sequence ID" value="CAF5192345.1"/>
    <property type="molecule type" value="Genomic_DNA"/>
</dbReference>
<name>A0A8S3I5M6_9BILA</name>
<protein>
    <submittedName>
        <fullName evidence="1">Uncharacterized protein</fullName>
    </submittedName>
</protein>
<gene>
    <name evidence="1" type="ORF">GIL414_LOCUS73446</name>
</gene>
<dbReference type="Proteomes" id="UP000681720">
    <property type="component" value="Unassembled WGS sequence"/>
</dbReference>
<dbReference type="AlphaFoldDB" id="A0A8S3I5M6"/>
<evidence type="ECO:0000313" key="2">
    <source>
        <dbReference type="Proteomes" id="UP000681720"/>
    </source>
</evidence>
<reference evidence="1" key="1">
    <citation type="submission" date="2021-02" db="EMBL/GenBank/DDBJ databases">
        <authorList>
            <person name="Nowell W R."/>
        </authorList>
    </citation>
    <scope>NUCLEOTIDE SEQUENCE</scope>
</reference>
<accession>A0A8S3I5M6</accession>
<evidence type="ECO:0000313" key="1">
    <source>
        <dbReference type="EMBL" id="CAF5192345.1"/>
    </source>
</evidence>
<sequence>QPSGEEQISSINIVDYLKPDRCIYSIKVNYNNSSIVRCFDFLKPYCTNPDGPLHPTFNTIVDQPLDTTKLSQILNNQVIPADALTEYVVDSLKRYHALNDIITLLSNDLYSLLKANTINERASLIEQLTKRVLLVQTLESMSYDSQRFLCNFIRKNDLPIPLSYRIWDSTEKTM</sequence>
<proteinExistence type="predicted"/>
<comment type="caution">
    <text evidence="1">The sequence shown here is derived from an EMBL/GenBank/DDBJ whole genome shotgun (WGS) entry which is preliminary data.</text>
</comment>
<feature type="non-terminal residue" evidence="1">
    <location>
        <position position="1"/>
    </location>
</feature>
<organism evidence="1 2">
    <name type="scientific">Rotaria magnacalcarata</name>
    <dbReference type="NCBI Taxonomy" id="392030"/>
    <lineage>
        <taxon>Eukaryota</taxon>
        <taxon>Metazoa</taxon>
        <taxon>Spiralia</taxon>
        <taxon>Gnathifera</taxon>
        <taxon>Rotifera</taxon>
        <taxon>Eurotatoria</taxon>
        <taxon>Bdelloidea</taxon>
        <taxon>Philodinida</taxon>
        <taxon>Philodinidae</taxon>
        <taxon>Rotaria</taxon>
    </lineage>
</organism>